<evidence type="ECO:0000313" key="1">
    <source>
        <dbReference type="EMBL" id="QFZ20748.1"/>
    </source>
</evidence>
<keyword evidence="2" id="KW-1185">Reference proteome</keyword>
<dbReference type="RefSeq" id="WP_153278506.1">
    <property type="nucleotide sequence ID" value="NZ_CP034550.1"/>
</dbReference>
<dbReference type="EMBL" id="CP034550">
    <property type="protein sequence ID" value="QFZ20748.1"/>
    <property type="molecule type" value="Genomic_DNA"/>
</dbReference>
<gene>
    <name evidence="1" type="ORF">EKG83_28105</name>
</gene>
<dbReference type="Proteomes" id="UP000325787">
    <property type="component" value="Chromosome"/>
</dbReference>
<dbReference type="KEGG" id="ssyi:EKG83_28105"/>
<proteinExistence type="predicted"/>
<accession>A0A5Q0H3E0</accession>
<dbReference type="AlphaFoldDB" id="A0A5Q0H3E0"/>
<evidence type="ECO:0000313" key="2">
    <source>
        <dbReference type="Proteomes" id="UP000325787"/>
    </source>
</evidence>
<sequence length="71" mass="7476">MIDPIAPTGMPVKIDQATAHTLEWGLAHAFAVAAQARAQRVALPLGTVEFFGSPRPTGLDPRCRTPDALGP</sequence>
<protein>
    <submittedName>
        <fullName evidence="1">Uncharacterized protein</fullName>
    </submittedName>
</protein>
<reference evidence="2" key="1">
    <citation type="journal article" date="2021" name="Curr. Microbiol.">
        <title>Complete genome of nocamycin-producing strain Saccharothrix syringae NRRL B-16468 reveals the biosynthetic potential for secondary metabolites.</title>
        <authorList>
            <person name="Mo X."/>
            <person name="Yang S."/>
        </authorList>
    </citation>
    <scope>NUCLEOTIDE SEQUENCE [LARGE SCALE GENOMIC DNA]</scope>
    <source>
        <strain evidence="2">ATCC 51364 / DSM 43886 / JCM 6844 / KCTC 9398 / NBRC 14523 / NRRL B-16468 / INA 2240</strain>
    </source>
</reference>
<name>A0A5Q0H3E0_SACSY</name>
<organism evidence="1 2">
    <name type="scientific">Saccharothrix syringae</name>
    <name type="common">Nocardiopsis syringae</name>
    <dbReference type="NCBI Taxonomy" id="103733"/>
    <lineage>
        <taxon>Bacteria</taxon>
        <taxon>Bacillati</taxon>
        <taxon>Actinomycetota</taxon>
        <taxon>Actinomycetes</taxon>
        <taxon>Pseudonocardiales</taxon>
        <taxon>Pseudonocardiaceae</taxon>
        <taxon>Saccharothrix</taxon>
    </lineage>
</organism>